<proteinExistence type="inferred from homology"/>
<comment type="similarity">
    <text evidence="1">Belongs to the bacterial solute-binding protein 3 family.</text>
</comment>
<dbReference type="InterPro" id="IPR001638">
    <property type="entry name" value="Solute-binding_3/MltF_N"/>
</dbReference>
<evidence type="ECO:0000259" key="5">
    <source>
        <dbReference type="SMART" id="SM00062"/>
    </source>
</evidence>
<evidence type="ECO:0000256" key="4">
    <source>
        <dbReference type="SAM" id="MobiDB-lite"/>
    </source>
</evidence>
<dbReference type="InterPro" id="IPR051455">
    <property type="entry name" value="Bact_solute-bind_prot3"/>
</dbReference>
<evidence type="ECO:0000256" key="2">
    <source>
        <dbReference type="ARBA" id="ARBA00022448"/>
    </source>
</evidence>
<evidence type="ECO:0000313" key="6">
    <source>
        <dbReference type="EMBL" id="MDR7325580.1"/>
    </source>
</evidence>
<sequence>MRFRFVLLVGLCVLAVAIAMTLVFVGRTPSVEELREEAGLNRKDSLKIGVKDDQPGLAERRDGSFAGFDIDIAYMVAEDLGFGRGEVKFYSIESEDRERMQAKSADGTEIVDLVVASFSITREREDTPGVRFSAPYLMTEQSVLTRDGEFQEVATLAALRGRRVCTLATATSEGPLYDAGVVVQAELTISKCVDALKARTVDAISTDATILAGIKARNPGLTHWDIGLKDVEAYGINVGQNDALLQLVNLSLWHSREDSDDSRWEEAFERHLKTVAVLTPDVPIAQPNQPEVEKPAVREWFSGGPG</sequence>
<name>A0AAE3ZVM1_9ACTN</name>
<dbReference type="GO" id="GO:0006865">
    <property type="term" value="P:amino acid transport"/>
    <property type="evidence" value="ECO:0007669"/>
    <property type="project" value="TreeGrafter"/>
</dbReference>
<keyword evidence="7" id="KW-1185">Reference proteome</keyword>
<dbReference type="AlphaFoldDB" id="A0AAE3ZVM1"/>
<evidence type="ECO:0000313" key="7">
    <source>
        <dbReference type="Proteomes" id="UP001183629"/>
    </source>
</evidence>
<dbReference type="SMART" id="SM00062">
    <property type="entry name" value="PBPb"/>
    <property type="match status" value="1"/>
</dbReference>
<keyword evidence="2" id="KW-0813">Transport</keyword>
<gene>
    <name evidence="6" type="ORF">J2S44_005830</name>
</gene>
<feature type="region of interest" description="Disordered" evidence="4">
    <location>
        <begin position="285"/>
        <end position="306"/>
    </location>
</feature>
<reference evidence="6 7" key="1">
    <citation type="submission" date="2023-07" db="EMBL/GenBank/DDBJ databases">
        <title>Sequencing the genomes of 1000 actinobacteria strains.</title>
        <authorList>
            <person name="Klenk H.-P."/>
        </authorList>
    </citation>
    <scope>NUCLEOTIDE SEQUENCE [LARGE SCALE GENOMIC DNA]</scope>
    <source>
        <strain evidence="6 7">DSM 44711</strain>
    </source>
</reference>
<dbReference type="EMBL" id="JAVDYC010000001">
    <property type="protein sequence ID" value="MDR7325580.1"/>
    <property type="molecule type" value="Genomic_DNA"/>
</dbReference>
<comment type="caution">
    <text evidence="6">The sequence shown here is derived from an EMBL/GenBank/DDBJ whole genome shotgun (WGS) entry which is preliminary data.</text>
</comment>
<dbReference type="GO" id="GO:0005576">
    <property type="term" value="C:extracellular region"/>
    <property type="evidence" value="ECO:0007669"/>
    <property type="project" value="TreeGrafter"/>
</dbReference>
<protein>
    <submittedName>
        <fullName evidence="6">Glutamate transport system substrate-binding protein</fullName>
    </submittedName>
</protein>
<dbReference type="GO" id="GO:0030288">
    <property type="term" value="C:outer membrane-bounded periplasmic space"/>
    <property type="evidence" value="ECO:0007669"/>
    <property type="project" value="TreeGrafter"/>
</dbReference>
<dbReference type="SUPFAM" id="SSF53850">
    <property type="entry name" value="Periplasmic binding protein-like II"/>
    <property type="match status" value="1"/>
</dbReference>
<dbReference type="RefSeq" id="WP_310420413.1">
    <property type="nucleotide sequence ID" value="NZ_JAVDYC010000001.1"/>
</dbReference>
<keyword evidence="3" id="KW-0732">Signal</keyword>
<evidence type="ECO:0000256" key="1">
    <source>
        <dbReference type="ARBA" id="ARBA00010333"/>
    </source>
</evidence>
<dbReference type="Gene3D" id="3.40.190.10">
    <property type="entry name" value="Periplasmic binding protein-like II"/>
    <property type="match status" value="2"/>
</dbReference>
<organism evidence="6 7">
    <name type="scientific">Catenuloplanes niger</name>
    <dbReference type="NCBI Taxonomy" id="587534"/>
    <lineage>
        <taxon>Bacteria</taxon>
        <taxon>Bacillati</taxon>
        <taxon>Actinomycetota</taxon>
        <taxon>Actinomycetes</taxon>
        <taxon>Micromonosporales</taxon>
        <taxon>Micromonosporaceae</taxon>
        <taxon>Catenuloplanes</taxon>
    </lineage>
</organism>
<dbReference type="Proteomes" id="UP001183629">
    <property type="component" value="Unassembled WGS sequence"/>
</dbReference>
<feature type="domain" description="Solute-binding protein family 3/N-terminal" evidence="5">
    <location>
        <begin position="45"/>
        <end position="275"/>
    </location>
</feature>
<evidence type="ECO:0000256" key="3">
    <source>
        <dbReference type="ARBA" id="ARBA00022729"/>
    </source>
</evidence>
<dbReference type="PANTHER" id="PTHR30085:SF6">
    <property type="entry name" value="ABC TRANSPORTER GLUTAMINE-BINDING PROTEIN GLNH"/>
    <property type="match status" value="1"/>
</dbReference>
<dbReference type="Pfam" id="PF00497">
    <property type="entry name" value="SBP_bac_3"/>
    <property type="match status" value="1"/>
</dbReference>
<dbReference type="PANTHER" id="PTHR30085">
    <property type="entry name" value="AMINO ACID ABC TRANSPORTER PERMEASE"/>
    <property type="match status" value="1"/>
</dbReference>
<accession>A0AAE3ZVM1</accession>